<proteinExistence type="predicted"/>
<keyword evidence="4" id="KW-1185">Reference proteome</keyword>
<gene>
    <name evidence="3" type="ORF">TVAG_112870</name>
</gene>
<dbReference type="VEuPathDB" id="TrichDB:TVAG_112870"/>
<dbReference type="VEuPathDB" id="TrichDB:TVAGG3_0258580"/>
<accession>A2F734</accession>
<dbReference type="OrthoDB" id="10587155at2759"/>
<evidence type="ECO:0000256" key="2">
    <source>
        <dbReference type="SAM" id="MobiDB-lite"/>
    </source>
</evidence>
<reference evidence="3" key="1">
    <citation type="submission" date="2006-10" db="EMBL/GenBank/DDBJ databases">
        <authorList>
            <person name="Amadeo P."/>
            <person name="Zhao Q."/>
            <person name="Wortman J."/>
            <person name="Fraser-Liggett C."/>
            <person name="Carlton J."/>
        </authorList>
    </citation>
    <scope>NUCLEOTIDE SEQUENCE</scope>
    <source>
        <strain evidence="3">G3</strain>
    </source>
</reference>
<evidence type="ECO:0000313" key="4">
    <source>
        <dbReference type="Proteomes" id="UP000001542"/>
    </source>
</evidence>
<dbReference type="EMBL" id="DS113643">
    <property type="protein sequence ID" value="EAX99271.1"/>
    <property type="molecule type" value="Genomic_DNA"/>
</dbReference>
<dbReference type="InParanoid" id="A2F734"/>
<organism evidence="3 4">
    <name type="scientific">Trichomonas vaginalis (strain ATCC PRA-98 / G3)</name>
    <dbReference type="NCBI Taxonomy" id="412133"/>
    <lineage>
        <taxon>Eukaryota</taxon>
        <taxon>Metamonada</taxon>
        <taxon>Parabasalia</taxon>
        <taxon>Trichomonadida</taxon>
        <taxon>Trichomonadidae</taxon>
        <taxon>Trichomonas</taxon>
    </lineage>
</organism>
<name>A2F734_TRIV3</name>
<sequence length="289" mass="33091">MLNDDENLSGDELVSLVCSKSLDIQDLIQKHDPSAVQEFQIFYDQAIKALDLQTANLSSLEKESITYHDSYNNSAKSLKSLKDKVKSLNQEKMQLNDTIDILTYENNILEEQCKGLFDKEDSTDYESLIKSAQNMIDELEQKDKELDEELAIENNKNTNDLAKEIPNLKKQIEDLEDGLAVKMKKNQRRAKEIEVRIKKFDSQNNTDQKQETVDDSDEENDGPSTIIHRTSASIQEQIRDVRASLERALKQNGALKTNLKDLLTDLDAMHEENFQLKGLVDKVQKRGKQ</sequence>
<evidence type="ECO:0000313" key="3">
    <source>
        <dbReference type="EMBL" id="EAX99271.1"/>
    </source>
</evidence>
<feature type="coiled-coil region" evidence="1">
    <location>
        <begin position="231"/>
        <end position="265"/>
    </location>
</feature>
<feature type="region of interest" description="Disordered" evidence="2">
    <location>
        <begin position="201"/>
        <end position="225"/>
    </location>
</feature>
<reference evidence="3" key="2">
    <citation type="journal article" date="2007" name="Science">
        <title>Draft genome sequence of the sexually transmitted pathogen Trichomonas vaginalis.</title>
        <authorList>
            <person name="Carlton J.M."/>
            <person name="Hirt R.P."/>
            <person name="Silva J.C."/>
            <person name="Delcher A.L."/>
            <person name="Schatz M."/>
            <person name="Zhao Q."/>
            <person name="Wortman J.R."/>
            <person name="Bidwell S.L."/>
            <person name="Alsmark U.C.M."/>
            <person name="Besteiro S."/>
            <person name="Sicheritz-Ponten T."/>
            <person name="Noel C.J."/>
            <person name="Dacks J.B."/>
            <person name="Foster P.G."/>
            <person name="Simillion C."/>
            <person name="Van de Peer Y."/>
            <person name="Miranda-Saavedra D."/>
            <person name="Barton G.J."/>
            <person name="Westrop G.D."/>
            <person name="Mueller S."/>
            <person name="Dessi D."/>
            <person name="Fiori P.L."/>
            <person name="Ren Q."/>
            <person name="Paulsen I."/>
            <person name="Zhang H."/>
            <person name="Bastida-Corcuera F.D."/>
            <person name="Simoes-Barbosa A."/>
            <person name="Brown M.T."/>
            <person name="Hayes R.D."/>
            <person name="Mukherjee M."/>
            <person name="Okumura C.Y."/>
            <person name="Schneider R."/>
            <person name="Smith A.J."/>
            <person name="Vanacova S."/>
            <person name="Villalvazo M."/>
            <person name="Haas B.J."/>
            <person name="Pertea M."/>
            <person name="Feldblyum T.V."/>
            <person name="Utterback T.R."/>
            <person name="Shu C.L."/>
            <person name="Osoegawa K."/>
            <person name="de Jong P.J."/>
            <person name="Hrdy I."/>
            <person name="Horvathova L."/>
            <person name="Zubacova Z."/>
            <person name="Dolezal P."/>
            <person name="Malik S.B."/>
            <person name="Logsdon J.M. Jr."/>
            <person name="Henze K."/>
            <person name="Gupta A."/>
            <person name="Wang C.C."/>
            <person name="Dunne R.L."/>
            <person name="Upcroft J.A."/>
            <person name="Upcroft P."/>
            <person name="White O."/>
            <person name="Salzberg S.L."/>
            <person name="Tang P."/>
            <person name="Chiu C.-H."/>
            <person name="Lee Y.-S."/>
            <person name="Embley T.M."/>
            <person name="Coombs G.H."/>
            <person name="Mottram J.C."/>
            <person name="Tachezy J."/>
            <person name="Fraser-Liggett C.M."/>
            <person name="Johnson P.J."/>
        </authorList>
    </citation>
    <scope>NUCLEOTIDE SEQUENCE [LARGE SCALE GENOMIC DNA]</scope>
    <source>
        <strain evidence="3">G3</strain>
    </source>
</reference>
<dbReference type="RefSeq" id="XP_001312201.1">
    <property type="nucleotide sequence ID" value="XM_001312200.1"/>
</dbReference>
<protein>
    <submittedName>
        <fullName evidence="3">Uncharacterized protein</fullName>
    </submittedName>
</protein>
<dbReference type="AlphaFoldDB" id="A2F734"/>
<dbReference type="Proteomes" id="UP000001542">
    <property type="component" value="Unassembled WGS sequence"/>
</dbReference>
<dbReference type="KEGG" id="tva:4757077"/>
<evidence type="ECO:0000256" key="1">
    <source>
        <dbReference type="SAM" id="Coils"/>
    </source>
</evidence>
<dbReference type="SMR" id="A2F734"/>
<keyword evidence="1" id="KW-0175">Coiled coil</keyword>